<keyword evidence="1" id="KW-0472">Membrane</keyword>
<evidence type="ECO:0000256" key="1">
    <source>
        <dbReference type="SAM" id="Phobius"/>
    </source>
</evidence>
<feature type="transmembrane region" description="Helical" evidence="1">
    <location>
        <begin position="214"/>
        <end position="233"/>
    </location>
</feature>
<proteinExistence type="predicted"/>
<gene>
    <name evidence="2" type="ORF">DWW02_19790</name>
</gene>
<keyword evidence="1" id="KW-1133">Transmembrane helix</keyword>
<evidence type="ECO:0000313" key="2">
    <source>
        <dbReference type="EMBL" id="RGV73631.1"/>
    </source>
</evidence>
<dbReference type="EMBL" id="QRZM01000009">
    <property type="protein sequence ID" value="RGV73631.1"/>
    <property type="molecule type" value="Genomic_DNA"/>
</dbReference>
<evidence type="ECO:0000313" key="3">
    <source>
        <dbReference type="Proteomes" id="UP000284543"/>
    </source>
</evidence>
<dbReference type="Proteomes" id="UP000284543">
    <property type="component" value="Unassembled WGS sequence"/>
</dbReference>
<sequence length="242" mass="25823">MKNEKAENQKMEDVYNKEYLPSIVRVGRFVLLASTLFFFAPFLYTWIGWGVTPDWPAIVKGTFAWLLINLPWWISEPVAYFPVQGVTGMLLCSLAGNASNMRMPCAITAQKAAGMDPGTQKGSLISTIAISITCFVSIGILAVAVFAGQAALSRLPASVSNGLSLLLPALFGCIFAQFLSGNEKSGAFSILTALGVLLLYKKGFLSAIPADGGSIIVMLVPILGTMAFAYATAKKKGKEPVI</sequence>
<protein>
    <submittedName>
        <fullName evidence="2">Uncharacterized protein</fullName>
    </submittedName>
</protein>
<feature type="transmembrane region" description="Helical" evidence="1">
    <location>
        <begin position="29"/>
        <end position="49"/>
    </location>
</feature>
<dbReference type="RefSeq" id="WP_118019200.1">
    <property type="nucleotide sequence ID" value="NZ_CAUHGS010000009.1"/>
</dbReference>
<comment type="caution">
    <text evidence="2">The sequence shown here is derived from an EMBL/GenBank/DDBJ whole genome shotgun (WGS) entry which is preliminary data.</text>
</comment>
<reference evidence="2 3" key="1">
    <citation type="submission" date="2018-08" db="EMBL/GenBank/DDBJ databases">
        <title>A genome reference for cultivated species of the human gut microbiota.</title>
        <authorList>
            <person name="Zou Y."/>
            <person name="Xue W."/>
            <person name="Luo G."/>
        </authorList>
    </citation>
    <scope>NUCLEOTIDE SEQUENCE [LARGE SCALE GENOMIC DNA]</scope>
    <source>
        <strain evidence="2 3">AF14-18</strain>
    </source>
</reference>
<keyword evidence="1" id="KW-0812">Transmembrane</keyword>
<dbReference type="AlphaFoldDB" id="A0A412Z1C2"/>
<organism evidence="2 3">
    <name type="scientific">Enterocloster bolteae</name>
    <dbReference type="NCBI Taxonomy" id="208479"/>
    <lineage>
        <taxon>Bacteria</taxon>
        <taxon>Bacillati</taxon>
        <taxon>Bacillota</taxon>
        <taxon>Clostridia</taxon>
        <taxon>Lachnospirales</taxon>
        <taxon>Lachnospiraceae</taxon>
        <taxon>Enterocloster</taxon>
    </lineage>
</organism>
<accession>A0A412Z1C2</accession>
<name>A0A412Z1C2_9FIRM</name>
<feature type="transmembrane region" description="Helical" evidence="1">
    <location>
        <begin position="186"/>
        <end position="208"/>
    </location>
</feature>
<feature type="transmembrane region" description="Helical" evidence="1">
    <location>
        <begin position="159"/>
        <end position="179"/>
    </location>
</feature>
<feature type="transmembrane region" description="Helical" evidence="1">
    <location>
        <begin position="124"/>
        <end position="147"/>
    </location>
</feature>